<dbReference type="OrthoDB" id="9798496at2"/>
<comment type="caution">
    <text evidence="4">The sequence shown here is derived from an EMBL/GenBank/DDBJ whole genome shotgun (WGS) entry which is preliminary data.</text>
</comment>
<keyword evidence="5" id="KW-1185">Reference proteome</keyword>
<protein>
    <recommendedName>
        <fullName evidence="2">Protein-L-isoaspartate O-methyltransferase</fullName>
    </recommendedName>
    <alternativeName>
        <fullName evidence="3">Protein L-isoaspartyl methyltransferase</fullName>
    </alternativeName>
</protein>
<dbReference type="CDD" id="cd02440">
    <property type="entry name" value="AdoMet_MTases"/>
    <property type="match status" value="1"/>
</dbReference>
<sequence length="222" mass="23174">MDFAAARRKMVDNQVRPNGVTDRSLVTALLEVPREHYVPAAKAAMAYMDGDLPVAVVAHGKPDRCLLKPMVLARMIQALELAETDRVLDIACGTGYSTAVLARLAARVVGLEETPALAESASKLLASAGVANASVVAGPLEAGWPADGPYDAILINGTVDSVPRPLLAQLAEGGRLIAVVGTKAPGEVILYRSVNREPSGLPVFDAAAPVLPAFVTPPTFVF</sequence>
<name>A0A327KMF1_9BRAD</name>
<organism evidence="4 5">
    <name type="scientific">Rhodoplanes elegans</name>
    <dbReference type="NCBI Taxonomy" id="29408"/>
    <lineage>
        <taxon>Bacteria</taxon>
        <taxon>Pseudomonadati</taxon>
        <taxon>Pseudomonadota</taxon>
        <taxon>Alphaproteobacteria</taxon>
        <taxon>Hyphomicrobiales</taxon>
        <taxon>Nitrobacteraceae</taxon>
        <taxon>Rhodoplanes</taxon>
    </lineage>
</organism>
<comment type="similarity">
    <text evidence="1">Belongs to the methyltransferase superfamily. L-isoaspartyl/D-aspartyl protein methyltransferase family.</text>
</comment>
<dbReference type="Pfam" id="PF01135">
    <property type="entry name" value="PCMT"/>
    <property type="match status" value="1"/>
</dbReference>
<evidence type="ECO:0000313" key="5">
    <source>
        <dbReference type="Proteomes" id="UP000248863"/>
    </source>
</evidence>
<evidence type="ECO:0000256" key="1">
    <source>
        <dbReference type="ARBA" id="ARBA00005369"/>
    </source>
</evidence>
<dbReference type="InterPro" id="IPR029063">
    <property type="entry name" value="SAM-dependent_MTases_sf"/>
</dbReference>
<dbReference type="Proteomes" id="UP000248863">
    <property type="component" value="Unassembled WGS sequence"/>
</dbReference>
<dbReference type="RefSeq" id="WP_111356528.1">
    <property type="nucleotide sequence ID" value="NZ_NHSK01000067.1"/>
</dbReference>
<dbReference type="GO" id="GO:0004719">
    <property type="term" value="F:protein-L-isoaspartate (D-aspartate) O-methyltransferase activity"/>
    <property type="evidence" value="ECO:0007669"/>
    <property type="project" value="InterPro"/>
</dbReference>
<dbReference type="EMBL" id="NPEU01000054">
    <property type="protein sequence ID" value="RAI39989.1"/>
    <property type="molecule type" value="Genomic_DNA"/>
</dbReference>
<evidence type="ECO:0000256" key="3">
    <source>
        <dbReference type="ARBA" id="ARBA00030757"/>
    </source>
</evidence>
<proteinExistence type="inferred from homology"/>
<dbReference type="AlphaFoldDB" id="A0A327KMF1"/>
<dbReference type="InterPro" id="IPR000682">
    <property type="entry name" value="PCMT"/>
</dbReference>
<dbReference type="PANTHER" id="PTHR11579">
    <property type="entry name" value="PROTEIN-L-ISOASPARTATE O-METHYLTRANSFERASE"/>
    <property type="match status" value="1"/>
</dbReference>
<evidence type="ECO:0000256" key="2">
    <source>
        <dbReference type="ARBA" id="ARBA00013346"/>
    </source>
</evidence>
<dbReference type="GO" id="GO:0005737">
    <property type="term" value="C:cytoplasm"/>
    <property type="evidence" value="ECO:0007669"/>
    <property type="project" value="TreeGrafter"/>
</dbReference>
<dbReference type="SUPFAM" id="SSF53335">
    <property type="entry name" value="S-adenosyl-L-methionine-dependent methyltransferases"/>
    <property type="match status" value="1"/>
</dbReference>
<gene>
    <name evidence="4" type="ORF">CH338_07595</name>
</gene>
<evidence type="ECO:0000313" key="4">
    <source>
        <dbReference type="EMBL" id="RAI39989.1"/>
    </source>
</evidence>
<accession>A0A327KMF1</accession>
<dbReference type="PANTHER" id="PTHR11579:SF18">
    <property type="entry name" value="PROTEIN-L-ISOASPARTATE O-METHYLTRANSFERASE"/>
    <property type="match status" value="1"/>
</dbReference>
<reference evidence="4 5" key="1">
    <citation type="submission" date="2017-07" db="EMBL/GenBank/DDBJ databases">
        <title>Draft Genome Sequences of Select Purple Nonsulfur Bacteria.</title>
        <authorList>
            <person name="Lasarre B."/>
            <person name="Mckinlay J.B."/>
        </authorList>
    </citation>
    <scope>NUCLEOTIDE SEQUENCE [LARGE SCALE GENOMIC DNA]</scope>
    <source>
        <strain evidence="4 5">DSM 11907</strain>
    </source>
</reference>
<dbReference type="Gene3D" id="3.40.50.150">
    <property type="entry name" value="Vaccinia Virus protein VP39"/>
    <property type="match status" value="1"/>
</dbReference>